<dbReference type="InterPro" id="IPR023346">
    <property type="entry name" value="Lysozyme-like_dom_sf"/>
</dbReference>
<keyword evidence="6" id="KW-1185">Reference proteome</keyword>
<evidence type="ECO:0000259" key="4">
    <source>
        <dbReference type="Pfam" id="PF14718"/>
    </source>
</evidence>
<reference evidence="6" key="1">
    <citation type="journal article" date="2019" name="Int. J. Syst. Evol. Microbiol.">
        <title>The Global Catalogue of Microorganisms (GCM) 10K type strain sequencing project: providing services to taxonomists for standard genome sequencing and annotation.</title>
        <authorList>
            <consortium name="The Broad Institute Genomics Platform"/>
            <consortium name="The Broad Institute Genome Sequencing Center for Infectious Disease"/>
            <person name="Wu L."/>
            <person name="Ma J."/>
        </authorList>
    </citation>
    <scope>NUCLEOTIDE SEQUENCE [LARGE SCALE GENOMIC DNA]</scope>
    <source>
        <strain evidence="6">JCM 18424</strain>
    </source>
</reference>
<feature type="domain" description="Lytic transglycosylase superhelical linker" evidence="4">
    <location>
        <begin position="401"/>
        <end position="459"/>
    </location>
</feature>
<gene>
    <name evidence="5" type="primary">slt</name>
    <name evidence="5" type="ORF">GCM10023338_10370</name>
</gene>
<dbReference type="InterPro" id="IPR000189">
    <property type="entry name" value="Transglyc_AS"/>
</dbReference>
<protein>
    <submittedName>
        <fullName evidence="5">Lytic transglycosylase Slt</fullName>
    </submittedName>
</protein>
<dbReference type="Gene3D" id="1.10.1240.20">
    <property type="entry name" value="Lytic transglycosylase, superhelical linker domain"/>
    <property type="match status" value="1"/>
</dbReference>
<dbReference type="SUPFAM" id="SSF48435">
    <property type="entry name" value="Bacterial muramidases"/>
    <property type="match status" value="1"/>
</dbReference>
<evidence type="ECO:0000313" key="5">
    <source>
        <dbReference type="EMBL" id="GAA5098193.1"/>
    </source>
</evidence>
<dbReference type="PANTHER" id="PTHR37423">
    <property type="entry name" value="SOLUBLE LYTIC MUREIN TRANSGLYCOSYLASE-RELATED"/>
    <property type="match status" value="1"/>
</dbReference>
<dbReference type="PANTHER" id="PTHR37423:SF5">
    <property type="entry name" value="SOLUBLE LYTIC MUREIN TRANSGLYCOSYLASE"/>
    <property type="match status" value="1"/>
</dbReference>
<name>A0ABP9MQP9_9GAMM</name>
<dbReference type="Gene3D" id="1.10.530.10">
    <property type="match status" value="1"/>
</dbReference>
<comment type="similarity">
    <text evidence="1">Belongs to the transglycosylase Slt family.</text>
</comment>
<evidence type="ECO:0000313" key="6">
    <source>
        <dbReference type="Proteomes" id="UP001500631"/>
    </source>
</evidence>
<comment type="caution">
    <text evidence="5">The sequence shown here is derived from an EMBL/GenBank/DDBJ whole genome shotgun (WGS) entry which is preliminary data.</text>
</comment>
<dbReference type="CDD" id="cd13401">
    <property type="entry name" value="Slt70-like"/>
    <property type="match status" value="1"/>
</dbReference>
<dbReference type="InterPro" id="IPR037061">
    <property type="entry name" value="Lytic_TGlycoase_superhlx_L_sf"/>
</dbReference>
<dbReference type="InterPro" id="IPR008258">
    <property type="entry name" value="Transglycosylase_SLT_dom_1"/>
</dbReference>
<evidence type="ECO:0000259" key="3">
    <source>
        <dbReference type="Pfam" id="PF01464"/>
    </source>
</evidence>
<accession>A0ABP9MQP9</accession>
<proteinExistence type="inferred from homology"/>
<dbReference type="PROSITE" id="PS00922">
    <property type="entry name" value="TRANSGLYCOSYLASE"/>
    <property type="match status" value="1"/>
</dbReference>
<evidence type="ECO:0000256" key="2">
    <source>
        <dbReference type="ARBA" id="ARBA00022729"/>
    </source>
</evidence>
<dbReference type="InterPro" id="IPR012289">
    <property type="entry name" value="Lytic_TGlycosylase_superhlx_L"/>
</dbReference>
<dbReference type="RefSeq" id="WP_077925152.1">
    <property type="nucleotide sequence ID" value="NZ_BAABKE010000003.1"/>
</dbReference>
<sequence>MKVKVIAIALISMNVVCQTSWALKSEEITAFTKGKTFIQNNDVKGYEKSLKTLKNTSVAPYLEYYFVQQNLKKLPRETVLKFLQNNSDALFAASLKNDFYRYELSQKEYSFIIDHLMDDSSQFLRCIADDAILQSNPKAFDAKRFQSYWVKVSTPLSTCLPVEKVWLNQYAPKEILDQKTGELIKNLQLSRAKNLLPHLPEAKRKYYQSMIQIVENPAGQLMKQKQYFKDSSQFYALAVRQWGKNDSTNALNGLAFVKKNQLVTQSDYSALRNLLAVFQAGRADAINPLGRIENIPKKEQGDDVKISGFKLNAQAGNCDAALDYLNRLSVKASEDPTWIYWQGKMHQCIGNETQAAEVFKKIAGQTSFYGFLAADELNQPYSVLESIVKRKADKRETLTDKSFKVALDLMKVDERSFAYQAWQQGLRTASQGQKNTASFIAYDQGYYDLGIRAGVAAKMPGALHIRYPMGYEKEVNQAANLYGYPSELLWGLIRQESLFQPDVKSHANAYGLMQLLIPTAEKMAQKLGEKRGSLYNPTDNIRYGSAYLNDVSGVVGKNWSYILASYNAGPHKVKHWINPPMDNIVLWVESIPYRETRGYVKSILENVVIYHYQKGRKVRITEYLNRFYPE</sequence>
<dbReference type="InterPro" id="IPR008939">
    <property type="entry name" value="Lytic_TGlycosylase_superhlx_U"/>
</dbReference>
<organism evidence="5 6">
    <name type="scientific">Wohlfahrtiimonas larvae</name>
    <dbReference type="NCBI Taxonomy" id="1157986"/>
    <lineage>
        <taxon>Bacteria</taxon>
        <taxon>Pseudomonadati</taxon>
        <taxon>Pseudomonadota</taxon>
        <taxon>Gammaproteobacteria</taxon>
        <taxon>Cardiobacteriales</taxon>
        <taxon>Ignatzschineriaceae</taxon>
        <taxon>Wohlfahrtiimonas</taxon>
    </lineage>
</organism>
<keyword evidence="2" id="KW-0732">Signal</keyword>
<dbReference type="SUPFAM" id="SSF53955">
    <property type="entry name" value="Lysozyme-like"/>
    <property type="match status" value="1"/>
</dbReference>
<feature type="domain" description="Transglycosylase SLT" evidence="3">
    <location>
        <begin position="475"/>
        <end position="578"/>
    </location>
</feature>
<dbReference type="Pfam" id="PF01464">
    <property type="entry name" value="SLT"/>
    <property type="match status" value="1"/>
</dbReference>
<dbReference type="Proteomes" id="UP001500631">
    <property type="component" value="Unassembled WGS sequence"/>
</dbReference>
<dbReference type="EMBL" id="BAABKE010000003">
    <property type="protein sequence ID" value="GAA5098193.1"/>
    <property type="molecule type" value="Genomic_DNA"/>
</dbReference>
<dbReference type="Gene3D" id="1.25.20.10">
    <property type="entry name" value="Bacterial muramidases"/>
    <property type="match status" value="1"/>
</dbReference>
<evidence type="ECO:0000256" key="1">
    <source>
        <dbReference type="ARBA" id="ARBA00007734"/>
    </source>
</evidence>
<dbReference type="Pfam" id="PF14718">
    <property type="entry name" value="SLT_L"/>
    <property type="match status" value="1"/>
</dbReference>